<proteinExistence type="predicted"/>
<evidence type="ECO:0000313" key="3">
    <source>
        <dbReference type="Proteomes" id="UP001153069"/>
    </source>
</evidence>
<feature type="compositionally biased region" description="Basic and acidic residues" evidence="1">
    <location>
        <begin position="232"/>
        <end position="242"/>
    </location>
</feature>
<reference evidence="2" key="1">
    <citation type="submission" date="2020-06" db="EMBL/GenBank/DDBJ databases">
        <authorList>
            <consortium name="Plant Systems Biology data submission"/>
        </authorList>
    </citation>
    <scope>NUCLEOTIDE SEQUENCE</scope>
    <source>
        <strain evidence="2">D6</strain>
    </source>
</reference>
<feature type="region of interest" description="Disordered" evidence="1">
    <location>
        <begin position="232"/>
        <end position="251"/>
    </location>
</feature>
<feature type="region of interest" description="Disordered" evidence="1">
    <location>
        <begin position="180"/>
        <end position="208"/>
    </location>
</feature>
<comment type="caution">
    <text evidence="2">The sequence shown here is derived from an EMBL/GenBank/DDBJ whole genome shotgun (WGS) entry which is preliminary data.</text>
</comment>
<evidence type="ECO:0000256" key="1">
    <source>
        <dbReference type="SAM" id="MobiDB-lite"/>
    </source>
</evidence>
<dbReference type="Proteomes" id="UP001153069">
    <property type="component" value="Unassembled WGS sequence"/>
</dbReference>
<gene>
    <name evidence="2" type="ORF">SEMRO_1619_G286480.1</name>
</gene>
<accession>A0A9N8ERC9</accession>
<protein>
    <submittedName>
        <fullName evidence="2">Uncharacterized protein</fullName>
    </submittedName>
</protein>
<sequence>MDHSPDLILIARKFTVNVATSIAVRSPRRPPFHTCVLWIVFTIVTISTRQQSTKTTLATTIVCALDMAEVNQSSLDSLSLSSHNTDNWKRRLLRYETDIETKHGVSPEIPGRFEFSGNEMALGMDRLTVGSKALQDLLVQAANDQNIPELLKDAIFKADVFLEKSKETTVEIQEGRHRRALLAEPTEEETKNPRRQTHRLASLQHPKARHHIKIQEALEGGDHSIHTKAHDKLNRHLKDRQGTLRKAPSVL</sequence>
<dbReference type="AlphaFoldDB" id="A0A9N8ERC9"/>
<organism evidence="2 3">
    <name type="scientific">Seminavis robusta</name>
    <dbReference type="NCBI Taxonomy" id="568900"/>
    <lineage>
        <taxon>Eukaryota</taxon>
        <taxon>Sar</taxon>
        <taxon>Stramenopiles</taxon>
        <taxon>Ochrophyta</taxon>
        <taxon>Bacillariophyta</taxon>
        <taxon>Bacillariophyceae</taxon>
        <taxon>Bacillariophycidae</taxon>
        <taxon>Naviculales</taxon>
        <taxon>Naviculaceae</taxon>
        <taxon>Seminavis</taxon>
    </lineage>
</organism>
<name>A0A9N8ERC9_9STRA</name>
<keyword evidence="3" id="KW-1185">Reference proteome</keyword>
<dbReference type="EMBL" id="CAICTM010001617">
    <property type="protein sequence ID" value="CAB9525030.1"/>
    <property type="molecule type" value="Genomic_DNA"/>
</dbReference>
<evidence type="ECO:0000313" key="2">
    <source>
        <dbReference type="EMBL" id="CAB9525030.1"/>
    </source>
</evidence>